<keyword evidence="2" id="KW-1185">Reference proteome</keyword>
<accession>A0A136IS06</accession>
<protein>
    <submittedName>
        <fullName evidence="1">Uncharacterized protein</fullName>
    </submittedName>
</protein>
<proteinExistence type="predicted"/>
<name>A0A136IS06_9PEZI</name>
<evidence type="ECO:0000313" key="2">
    <source>
        <dbReference type="Proteomes" id="UP000070501"/>
    </source>
</evidence>
<feature type="non-terminal residue" evidence="1">
    <location>
        <position position="112"/>
    </location>
</feature>
<evidence type="ECO:0000313" key="1">
    <source>
        <dbReference type="EMBL" id="KXJ87539.1"/>
    </source>
</evidence>
<reference evidence="2" key="1">
    <citation type="submission" date="2016-02" db="EMBL/GenBank/DDBJ databases">
        <title>Draft genome sequence of Microdochium bolleyi, a fungal endophyte of beachgrass.</title>
        <authorList>
            <consortium name="DOE Joint Genome Institute"/>
            <person name="David A.S."/>
            <person name="May G."/>
            <person name="Haridas S."/>
            <person name="Lim J."/>
            <person name="Wang M."/>
            <person name="Labutti K."/>
            <person name="Lipzen A."/>
            <person name="Barry K."/>
            <person name="Grigoriev I.V."/>
        </authorList>
    </citation>
    <scope>NUCLEOTIDE SEQUENCE [LARGE SCALE GENOMIC DNA]</scope>
    <source>
        <strain evidence="2">J235TASD1</strain>
    </source>
</reference>
<dbReference type="AlphaFoldDB" id="A0A136IS06"/>
<gene>
    <name evidence="1" type="ORF">Micbo1qcDRAFT_167532</name>
</gene>
<sequence>MEIETFIALIRARGSTCRPSAARTVPRHCTPPLASSGRLLPQTSREMRDSRHRYVPTVQATSDSIPYGAPSRAIRTAIALVGITTTSGPLVLLHTRHPCTHSTTGPDTCGAS</sequence>
<dbReference type="InParanoid" id="A0A136IS06"/>
<dbReference type="Proteomes" id="UP000070501">
    <property type="component" value="Unassembled WGS sequence"/>
</dbReference>
<organism evidence="1 2">
    <name type="scientific">Microdochium bolleyi</name>
    <dbReference type="NCBI Taxonomy" id="196109"/>
    <lineage>
        <taxon>Eukaryota</taxon>
        <taxon>Fungi</taxon>
        <taxon>Dikarya</taxon>
        <taxon>Ascomycota</taxon>
        <taxon>Pezizomycotina</taxon>
        <taxon>Sordariomycetes</taxon>
        <taxon>Xylariomycetidae</taxon>
        <taxon>Xylariales</taxon>
        <taxon>Microdochiaceae</taxon>
        <taxon>Microdochium</taxon>
    </lineage>
</organism>
<dbReference type="EMBL" id="KQ964262">
    <property type="protein sequence ID" value="KXJ87539.1"/>
    <property type="molecule type" value="Genomic_DNA"/>
</dbReference>